<dbReference type="EMBL" id="NKUB01000003">
    <property type="protein sequence ID" value="PYD70631.1"/>
    <property type="molecule type" value="Genomic_DNA"/>
</dbReference>
<dbReference type="RefSeq" id="WP_110556052.1">
    <property type="nucleotide sequence ID" value="NZ_NKUB01000003.1"/>
</dbReference>
<protein>
    <submittedName>
        <fullName evidence="1">Uncharacterized protein</fullName>
    </submittedName>
</protein>
<evidence type="ECO:0000313" key="1">
    <source>
        <dbReference type="EMBL" id="PYD70631.1"/>
    </source>
</evidence>
<proteinExistence type="predicted"/>
<dbReference type="Proteomes" id="UP000247371">
    <property type="component" value="Unassembled WGS sequence"/>
</dbReference>
<evidence type="ECO:0000313" key="2">
    <source>
        <dbReference type="Proteomes" id="UP000247371"/>
    </source>
</evidence>
<accession>A0A2V4R1A9</accession>
<gene>
    <name evidence="1" type="ORF">CFR76_04590</name>
</gene>
<organism evidence="1 2">
    <name type="scientific">Komagataeibacter swingsii</name>
    <dbReference type="NCBI Taxonomy" id="215220"/>
    <lineage>
        <taxon>Bacteria</taxon>
        <taxon>Pseudomonadati</taxon>
        <taxon>Pseudomonadota</taxon>
        <taxon>Alphaproteobacteria</taxon>
        <taxon>Acetobacterales</taxon>
        <taxon>Acetobacteraceae</taxon>
        <taxon>Komagataeibacter</taxon>
    </lineage>
</organism>
<dbReference type="InterPro" id="IPR013783">
    <property type="entry name" value="Ig-like_fold"/>
</dbReference>
<sequence>MTATTDTLTRYVQYRATDGYVVQAFTWLGAPSFPAGTGYAFVADAASAYTPGSTYAALAASSAYTLSGPATATSGTAITLTLTPNNNGPGADVTVTLSDGGAGGTFSAGTATFGAGKDTAQSVTYTPKAAGTVTISATNNGGLTNPASLSVTVAAATA</sequence>
<keyword evidence="2" id="KW-1185">Reference proteome</keyword>
<reference evidence="1 2" key="1">
    <citation type="submission" date="2017-07" db="EMBL/GenBank/DDBJ databases">
        <title>A draft genome sequence of Komagataeibacter swingsii LMG 22125.</title>
        <authorList>
            <person name="Skraban J."/>
            <person name="Cleenwerck I."/>
            <person name="Vandamme P."/>
            <person name="Trcek J."/>
        </authorList>
    </citation>
    <scope>NUCLEOTIDE SEQUENCE [LARGE SCALE GENOMIC DNA]</scope>
    <source>
        <strain evidence="1 2">LMG 22125</strain>
    </source>
</reference>
<name>A0A2V4R1A9_9PROT</name>
<dbReference type="Gene3D" id="2.60.40.10">
    <property type="entry name" value="Immunoglobulins"/>
    <property type="match status" value="1"/>
</dbReference>
<comment type="caution">
    <text evidence="1">The sequence shown here is derived from an EMBL/GenBank/DDBJ whole genome shotgun (WGS) entry which is preliminary data.</text>
</comment>
<dbReference type="AlphaFoldDB" id="A0A2V4R1A9"/>